<accession>A0A9Q0NEA2</accession>
<comment type="caution">
    <text evidence="1">The sequence shown here is derived from an EMBL/GenBank/DDBJ whole genome shotgun (WGS) entry which is preliminary data.</text>
</comment>
<sequence length="600" mass="68841">MLKILIFSGDVDLCFAYQLMDFKFKIRNLIPAWCLKPTSHHNQMLGEFVWTVASSIPGRSPYTNVHTIGPNVLLYSNIDRDLVSYIQLKPSTTSNINLTIHHPYNNNRTEIPLIYKHEIHFRNVHSIHFYYSIKSLLSSADDRPNDLTISSMFILYVISRSSFTEKSSSIRESLTVILNVIAFPFNWSNELRYFPTSDIAVFDIPRAAIKSHPLLSSNAPASKQTLASKDLLVLIVCKNCSIAKYTSVFVFWYDPKIFVTLFSFENQRVFPKFSKRISFFRPANVLVTFSHSRTRLYDAAQKLCVDCSSPKRFRAEVLHETVSHTLKFNVPFSSERIFDAPSKEHATIKATGIPSSSRIDTFIGPVFCRLKIASVGNSLPTNTQYPVDDAFYYILIVSYIADMSLVESGVDAETKQLIMGLSSELKMVDYNWRFLLKLNKINICRRQLELEMVNYVRSTWRDIRTLVQWAKIFTSIFSPGSSDSWSLLKIHRLWKIFGEGVRFVKPLADKASTKRQIGNIQTERWTFEKSSEQIKGHSQTFFYAENNPSKIFSVRKNPTLAKSFFRMHVENLVDDIIIIPTIEAAVLETIAKDHCAGEQE</sequence>
<dbReference type="AlphaFoldDB" id="A0A9Q0NEA2"/>
<name>A0A9Q0NEA2_9DIPT</name>
<reference evidence="1" key="1">
    <citation type="submission" date="2022-07" db="EMBL/GenBank/DDBJ databases">
        <authorList>
            <person name="Trinca V."/>
            <person name="Uliana J.V.C."/>
            <person name="Torres T.T."/>
            <person name="Ward R.J."/>
            <person name="Monesi N."/>
        </authorList>
    </citation>
    <scope>NUCLEOTIDE SEQUENCE</scope>
    <source>
        <strain evidence="1">HSMRA1968</strain>
        <tissue evidence="1">Whole embryos</tissue>
    </source>
</reference>
<dbReference type="EMBL" id="WJQU01000001">
    <property type="protein sequence ID" value="KAJ6648707.1"/>
    <property type="molecule type" value="Genomic_DNA"/>
</dbReference>
<proteinExistence type="predicted"/>
<gene>
    <name evidence="1" type="ORF">Bhyg_03938</name>
</gene>
<evidence type="ECO:0000313" key="1">
    <source>
        <dbReference type="EMBL" id="KAJ6648707.1"/>
    </source>
</evidence>
<organism evidence="1 2">
    <name type="scientific">Pseudolycoriella hygida</name>
    <dbReference type="NCBI Taxonomy" id="35572"/>
    <lineage>
        <taxon>Eukaryota</taxon>
        <taxon>Metazoa</taxon>
        <taxon>Ecdysozoa</taxon>
        <taxon>Arthropoda</taxon>
        <taxon>Hexapoda</taxon>
        <taxon>Insecta</taxon>
        <taxon>Pterygota</taxon>
        <taxon>Neoptera</taxon>
        <taxon>Endopterygota</taxon>
        <taxon>Diptera</taxon>
        <taxon>Nematocera</taxon>
        <taxon>Sciaroidea</taxon>
        <taxon>Sciaridae</taxon>
        <taxon>Pseudolycoriella</taxon>
    </lineage>
</organism>
<evidence type="ECO:0000313" key="2">
    <source>
        <dbReference type="Proteomes" id="UP001151699"/>
    </source>
</evidence>
<protein>
    <submittedName>
        <fullName evidence="1">Uncharacterized protein</fullName>
    </submittedName>
</protein>
<dbReference type="Proteomes" id="UP001151699">
    <property type="component" value="Chromosome A"/>
</dbReference>
<keyword evidence="2" id="KW-1185">Reference proteome</keyword>